<evidence type="ECO:0000313" key="1">
    <source>
        <dbReference type="EMBL" id="EGS28926.1"/>
    </source>
</evidence>
<evidence type="ECO:0000313" key="2">
    <source>
        <dbReference type="Proteomes" id="UP000005055"/>
    </source>
</evidence>
<accession>F9QEB5</accession>
<organism evidence="1 2">
    <name type="scientific">Mycoplasmopsis anatis 1340</name>
    <dbReference type="NCBI Taxonomy" id="1034808"/>
    <lineage>
        <taxon>Bacteria</taxon>
        <taxon>Bacillati</taxon>
        <taxon>Mycoplasmatota</taxon>
        <taxon>Mycoplasmoidales</taxon>
        <taxon>Metamycoplasmataceae</taxon>
        <taxon>Mycoplasmopsis</taxon>
    </lineage>
</organism>
<dbReference type="GeneID" id="65654120"/>
<comment type="caution">
    <text evidence="1">The sequence shown here is derived from an EMBL/GenBank/DDBJ whole genome shotgun (WGS) entry which is preliminary data.</text>
</comment>
<proteinExistence type="predicted"/>
<dbReference type="Proteomes" id="UP000005055">
    <property type="component" value="Unassembled WGS sequence"/>
</dbReference>
<dbReference type="RefSeq" id="WP_006886837.1">
    <property type="nucleotide sequence ID" value="NZ_AFVJ01000035.1"/>
</dbReference>
<reference evidence="1 2" key="1">
    <citation type="journal article" date="2011" name="J. Bacteriol.">
        <title>Genome Sequence of Duck Pathogen Mycoplasma anatis Strain 1340.</title>
        <authorList>
            <person name="Guo Z."/>
            <person name="Chen P."/>
            <person name="Ren P."/>
            <person name="Kuang S."/>
            <person name="Zhou Z."/>
            <person name="Li Z."/>
            <person name="Liu M."/>
            <person name="Shi D."/>
            <person name="Xiao Y."/>
            <person name="Wang X."/>
            <person name="Zhou R."/>
            <person name="Jin H."/>
            <person name="Bi D."/>
        </authorList>
    </citation>
    <scope>NUCLEOTIDE SEQUENCE [LARGE SCALE GENOMIC DNA]</scope>
    <source>
        <strain evidence="1 2">1340</strain>
    </source>
</reference>
<keyword evidence="2" id="KW-1185">Reference proteome</keyword>
<dbReference type="AlphaFoldDB" id="F9QEB5"/>
<gene>
    <name evidence="1" type="ORF">GIG_03632</name>
</gene>
<sequence length="88" mass="10534">MRSNFSFSKQNCTKNNKKRKTNIDRIVKTYTYTQKIKLDNGEALLLNDINEIKYNGNKLLVNSYNWEYTYDCVWDTDKSYIAWSNKNC</sequence>
<protein>
    <submittedName>
        <fullName evidence="1">Uncharacterized protein</fullName>
    </submittedName>
</protein>
<dbReference type="STRING" id="1034808.GIG_03632"/>
<name>F9QEB5_9BACT</name>
<dbReference type="EMBL" id="AFVJ01000035">
    <property type="protein sequence ID" value="EGS28926.1"/>
    <property type="molecule type" value="Genomic_DNA"/>
</dbReference>